<proteinExistence type="predicted"/>
<organism evidence="2 3">
    <name type="scientific">Gordonia jacobaea</name>
    <dbReference type="NCBI Taxonomy" id="122202"/>
    <lineage>
        <taxon>Bacteria</taxon>
        <taxon>Bacillati</taxon>
        <taxon>Actinomycetota</taxon>
        <taxon>Actinomycetes</taxon>
        <taxon>Mycobacteriales</taxon>
        <taxon>Gordoniaceae</taxon>
        <taxon>Gordonia</taxon>
    </lineage>
</organism>
<feature type="compositionally biased region" description="Basic residues" evidence="1">
    <location>
        <begin position="1"/>
        <end position="45"/>
    </location>
</feature>
<gene>
    <name evidence="2" type="ORF">ABW18_00795</name>
</gene>
<protein>
    <submittedName>
        <fullName evidence="2">Uncharacterized protein</fullName>
    </submittedName>
</protein>
<accession>A0ABR5IH28</accession>
<sequence>MGSRACRHRQRTCGRHLQHSDRRLRRLHTPQRQRRRHRNRRRARSIRPGIGGGERRNHVHRGQRIDNYCRHKCISSPNCSEWRGSACIRNSTSELDQRRSGHTCHQRGHSRDCRLGGTHDRVATIRESESSHPRSRCRESIRRPQRPGLVN</sequence>
<feature type="compositionally biased region" description="Basic and acidic residues" evidence="1">
    <location>
        <begin position="126"/>
        <end position="142"/>
    </location>
</feature>
<evidence type="ECO:0000313" key="2">
    <source>
        <dbReference type="EMBL" id="KNA93032.1"/>
    </source>
</evidence>
<dbReference type="EMBL" id="LDTZ01000013">
    <property type="protein sequence ID" value="KNA93032.1"/>
    <property type="molecule type" value="Genomic_DNA"/>
</dbReference>
<evidence type="ECO:0000313" key="3">
    <source>
        <dbReference type="Proteomes" id="UP000037247"/>
    </source>
</evidence>
<reference evidence="2 3" key="1">
    <citation type="submission" date="2015-05" db="EMBL/GenBank/DDBJ databases">
        <title>Draft genome sequence of the bacterium Gordonia jacobaea a new member of the Gordonia genus.</title>
        <authorList>
            <person name="Jimenez-Galisteo G."/>
            <person name="Dominguez A."/>
            <person name="Munoz E."/>
            <person name="Vinas M."/>
        </authorList>
    </citation>
    <scope>NUCLEOTIDE SEQUENCE [LARGE SCALE GENOMIC DNA]</scope>
    <source>
        <strain evidence="3">mv1</strain>
    </source>
</reference>
<comment type="caution">
    <text evidence="2">The sequence shown here is derived from an EMBL/GenBank/DDBJ whole genome shotgun (WGS) entry which is preliminary data.</text>
</comment>
<feature type="region of interest" description="Disordered" evidence="1">
    <location>
        <begin position="1"/>
        <end position="58"/>
    </location>
</feature>
<name>A0ABR5IH28_9ACTN</name>
<keyword evidence="3" id="KW-1185">Reference proteome</keyword>
<evidence type="ECO:0000256" key="1">
    <source>
        <dbReference type="SAM" id="MobiDB-lite"/>
    </source>
</evidence>
<feature type="region of interest" description="Disordered" evidence="1">
    <location>
        <begin position="126"/>
        <end position="151"/>
    </location>
</feature>
<dbReference type="Proteomes" id="UP000037247">
    <property type="component" value="Unassembled WGS sequence"/>
</dbReference>